<evidence type="ECO:0000313" key="2">
    <source>
        <dbReference type="EMBL" id="KAF5826534.1"/>
    </source>
</evidence>
<proteinExistence type="predicted"/>
<evidence type="ECO:0000256" key="1">
    <source>
        <dbReference type="PROSITE-ProRule" id="PRU00339"/>
    </source>
</evidence>
<dbReference type="Gene3D" id="1.25.40.10">
    <property type="entry name" value="Tetratricopeptide repeat domain"/>
    <property type="match status" value="1"/>
</dbReference>
<dbReference type="PANTHER" id="PTHR46183">
    <property type="entry name" value="PROTEIN CLMP1"/>
    <property type="match status" value="1"/>
</dbReference>
<feature type="repeat" description="TPR" evidence="1">
    <location>
        <begin position="53"/>
        <end position="86"/>
    </location>
</feature>
<keyword evidence="3" id="KW-1185">Reference proteome</keyword>
<dbReference type="EMBL" id="MU070852">
    <property type="protein sequence ID" value="KAF5826534.1"/>
    <property type="molecule type" value="Genomic_DNA"/>
</dbReference>
<gene>
    <name evidence="2" type="ORF">DUNSADRAFT_2796</name>
</gene>
<reference evidence="2" key="1">
    <citation type="submission" date="2017-08" db="EMBL/GenBank/DDBJ databases">
        <authorList>
            <person name="Polle J.E."/>
            <person name="Barry K."/>
            <person name="Cushman J."/>
            <person name="Schmutz J."/>
            <person name="Tran D."/>
            <person name="Hathwaick L.T."/>
            <person name="Yim W.C."/>
            <person name="Jenkins J."/>
            <person name="Mckie-Krisberg Z.M."/>
            <person name="Prochnik S."/>
            <person name="Lindquist E."/>
            <person name="Dockter R.B."/>
            <person name="Adam C."/>
            <person name="Molina H."/>
            <person name="Bunkerborg J."/>
            <person name="Jin E."/>
            <person name="Buchheim M."/>
            <person name="Magnuson J."/>
        </authorList>
    </citation>
    <scope>NUCLEOTIDE SEQUENCE</scope>
    <source>
        <strain evidence="2">CCAP 19/18</strain>
    </source>
</reference>
<protein>
    <recommendedName>
        <fullName evidence="4">Tetratricopeptide repeat protein</fullName>
    </recommendedName>
</protein>
<evidence type="ECO:0008006" key="4">
    <source>
        <dbReference type="Google" id="ProtNLM"/>
    </source>
</evidence>
<dbReference type="PANTHER" id="PTHR46183:SF8">
    <property type="entry name" value="PROTEIN CLMP1"/>
    <property type="match status" value="1"/>
</dbReference>
<dbReference type="InterPro" id="IPR011990">
    <property type="entry name" value="TPR-like_helical_dom_sf"/>
</dbReference>
<dbReference type="SUPFAM" id="SSF48452">
    <property type="entry name" value="TPR-like"/>
    <property type="match status" value="1"/>
</dbReference>
<name>A0ABQ7FVY1_DUNSA</name>
<evidence type="ECO:0000313" key="3">
    <source>
        <dbReference type="Proteomes" id="UP000815325"/>
    </source>
</evidence>
<dbReference type="Proteomes" id="UP000815325">
    <property type="component" value="Unassembled WGS sequence"/>
</dbReference>
<keyword evidence="1" id="KW-0802">TPR repeat</keyword>
<accession>A0ABQ7FVY1</accession>
<sequence>MDQHTPEGRHEFKKPGRDNSKNWIHLFVSMGKKGGAKPKTATVEVSAEVRKQVDAHRQAATQQILKKEYSGALEAFDKAYKLLPENCAERWDLTQKKAFCYLNLRKYKDAIREAGTILEASPDSLTAKKTRVG</sequence>
<dbReference type="PROSITE" id="PS50005">
    <property type="entry name" value="TPR"/>
    <property type="match status" value="1"/>
</dbReference>
<organism evidence="2 3">
    <name type="scientific">Dunaliella salina</name>
    <name type="common">Green alga</name>
    <name type="synonym">Protococcus salinus</name>
    <dbReference type="NCBI Taxonomy" id="3046"/>
    <lineage>
        <taxon>Eukaryota</taxon>
        <taxon>Viridiplantae</taxon>
        <taxon>Chlorophyta</taxon>
        <taxon>core chlorophytes</taxon>
        <taxon>Chlorophyceae</taxon>
        <taxon>CS clade</taxon>
        <taxon>Chlamydomonadales</taxon>
        <taxon>Dunaliellaceae</taxon>
        <taxon>Dunaliella</taxon>
    </lineage>
</organism>
<dbReference type="InterPro" id="IPR044517">
    <property type="entry name" value="PHOX1-4"/>
</dbReference>
<comment type="caution">
    <text evidence="2">The sequence shown here is derived from an EMBL/GenBank/DDBJ whole genome shotgun (WGS) entry which is preliminary data.</text>
</comment>
<dbReference type="InterPro" id="IPR019734">
    <property type="entry name" value="TPR_rpt"/>
</dbReference>
<dbReference type="SMART" id="SM00028">
    <property type="entry name" value="TPR"/>
    <property type="match status" value="2"/>
</dbReference>